<organism evidence="1 2">
    <name type="scientific">Oceanirhabdus seepicola</name>
    <dbReference type="NCBI Taxonomy" id="2828781"/>
    <lineage>
        <taxon>Bacteria</taxon>
        <taxon>Bacillati</taxon>
        <taxon>Bacillota</taxon>
        <taxon>Clostridia</taxon>
        <taxon>Eubacteriales</taxon>
        <taxon>Clostridiaceae</taxon>
        <taxon>Oceanirhabdus</taxon>
    </lineage>
</organism>
<evidence type="ECO:0000313" key="1">
    <source>
        <dbReference type="EMBL" id="MCM1990731.1"/>
    </source>
</evidence>
<dbReference type="Proteomes" id="UP001056429">
    <property type="component" value="Unassembled WGS sequence"/>
</dbReference>
<dbReference type="CDD" id="cd07067">
    <property type="entry name" value="HP_PGM_like"/>
    <property type="match status" value="1"/>
</dbReference>
<dbReference type="Pfam" id="PF00300">
    <property type="entry name" value="His_Phos_1"/>
    <property type="match status" value="1"/>
</dbReference>
<dbReference type="EMBL" id="JAGSOJ010000002">
    <property type="protein sequence ID" value="MCM1990731.1"/>
    <property type="molecule type" value="Genomic_DNA"/>
</dbReference>
<dbReference type="GO" id="GO:0016791">
    <property type="term" value="F:phosphatase activity"/>
    <property type="evidence" value="ECO:0007669"/>
    <property type="project" value="TreeGrafter"/>
</dbReference>
<dbReference type="SUPFAM" id="SSF53254">
    <property type="entry name" value="Phosphoglycerate mutase-like"/>
    <property type="match status" value="1"/>
</dbReference>
<dbReference type="InterPro" id="IPR050275">
    <property type="entry name" value="PGM_Phosphatase"/>
</dbReference>
<reference evidence="1" key="1">
    <citation type="journal article" date="2021" name="mSystems">
        <title>Bacteria and Archaea Synergistically Convert Glycine Betaine to Biogenic Methane in the Formosa Cold Seep of the South China Sea.</title>
        <authorList>
            <person name="Li L."/>
            <person name="Zhang W."/>
            <person name="Zhang S."/>
            <person name="Song L."/>
            <person name="Sun Q."/>
            <person name="Zhang H."/>
            <person name="Xiang H."/>
            <person name="Dong X."/>
        </authorList>
    </citation>
    <scope>NUCLEOTIDE SEQUENCE</scope>
    <source>
        <strain evidence="1">ZWT</strain>
    </source>
</reference>
<reference evidence="1" key="2">
    <citation type="submission" date="2021-04" db="EMBL/GenBank/DDBJ databases">
        <authorList>
            <person name="Dong X."/>
        </authorList>
    </citation>
    <scope>NUCLEOTIDE SEQUENCE</scope>
    <source>
        <strain evidence="1">ZWT</strain>
    </source>
</reference>
<dbReference type="RefSeq" id="WP_250859823.1">
    <property type="nucleotide sequence ID" value="NZ_JAGSOJ010000002.1"/>
</dbReference>
<dbReference type="PANTHER" id="PTHR48100:SF59">
    <property type="entry name" value="ADENOSYLCOBALAMIN_ALPHA-RIBAZOLE PHOSPHATASE"/>
    <property type="match status" value="1"/>
</dbReference>
<proteinExistence type="predicted"/>
<dbReference type="AlphaFoldDB" id="A0A9J6P2J2"/>
<name>A0A9J6P2J2_9CLOT</name>
<keyword evidence="2" id="KW-1185">Reference proteome</keyword>
<comment type="caution">
    <text evidence="1">The sequence shown here is derived from an EMBL/GenBank/DDBJ whole genome shotgun (WGS) entry which is preliminary data.</text>
</comment>
<gene>
    <name evidence="1" type="ORF">KDK92_13450</name>
</gene>
<dbReference type="SMART" id="SM00855">
    <property type="entry name" value="PGAM"/>
    <property type="match status" value="1"/>
</dbReference>
<evidence type="ECO:0000313" key="2">
    <source>
        <dbReference type="Proteomes" id="UP001056429"/>
    </source>
</evidence>
<accession>A0A9J6P2J2</accession>
<dbReference type="InterPro" id="IPR029033">
    <property type="entry name" value="His_PPase_superfam"/>
</dbReference>
<dbReference type="PANTHER" id="PTHR48100">
    <property type="entry name" value="BROAD-SPECIFICITY PHOSPHATASE YOR283W-RELATED"/>
    <property type="match status" value="1"/>
</dbReference>
<sequence length="175" mass="20267">MTMFYLIRHGEPTYKPVDERKFIGHGRDLAPLTENGIEGVKETAKDNRLKNCEIIVSSPYTRALQTAAILSKELGIDLEVDVDLHEWVPDIINFQHKTSQDCFDLCRDFELHDGITPKNEIKVWETAESMTRRMESVLEKYSKYQRVIVVCHGMVIRTVKFQKEIGHAEIIEYAI</sequence>
<protein>
    <submittedName>
        <fullName evidence="1">Histidine phosphatase family protein</fullName>
    </submittedName>
</protein>
<dbReference type="Gene3D" id="3.40.50.1240">
    <property type="entry name" value="Phosphoglycerate mutase-like"/>
    <property type="match status" value="1"/>
</dbReference>
<dbReference type="InterPro" id="IPR013078">
    <property type="entry name" value="His_Pase_superF_clade-1"/>
</dbReference>
<dbReference type="GO" id="GO:0005737">
    <property type="term" value="C:cytoplasm"/>
    <property type="evidence" value="ECO:0007669"/>
    <property type="project" value="TreeGrafter"/>
</dbReference>